<evidence type="ECO:0000313" key="5">
    <source>
        <dbReference type="EMBL" id="GAA3955669.1"/>
    </source>
</evidence>
<dbReference type="RefSeq" id="WP_344804470.1">
    <property type="nucleotide sequence ID" value="NZ_BAABBO010000007.1"/>
</dbReference>
<dbReference type="Gene3D" id="3.30.450.90">
    <property type="match status" value="1"/>
</dbReference>
<comment type="caution">
    <text evidence="5">The sequence shown here is derived from an EMBL/GenBank/DDBJ whole genome shotgun (WGS) entry which is preliminary data.</text>
</comment>
<dbReference type="InterPro" id="IPR037257">
    <property type="entry name" value="T2SS_E_N_sf"/>
</dbReference>
<evidence type="ECO:0000256" key="2">
    <source>
        <dbReference type="ARBA" id="ARBA00022741"/>
    </source>
</evidence>
<evidence type="ECO:0000313" key="6">
    <source>
        <dbReference type="Proteomes" id="UP001501337"/>
    </source>
</evidence>
<sequence>MSEPAKKMRLGDMLVQNEIITEAQLMKALAEQKKAGSKLGRTLIDLGFMAEDDLLRFLSKQMGIPLVQLRNFQFNAELVKKLPETAARRYRAIVLSEQEGTLLVGMSDPLDIYGYDELTRILKQPVKLAVVRESELLNTLDMAYRRTDEIASIAGELEDELGDDAFDLAQIAATGDGSDAPVVRLLESIFEDAVMARASDIHIEPDENVVRIRQRIDGTLHEQVMKEKRINAALVLRLKLMSGLNISEKRLPQDGRFNIRVKGRSIDVRLSTMPVQYGESVVMRLLDQSAGTLNLDATGMPQVLRDRLRILIHRPYGLLLVTGPTGSGKTTTLYGALSELNTPATKIITAEDPVEYRLPRVTQVQINPKIGLNFATVLRSALRQDPDIVLVGEMRDQETSEIGLRAAMTGHFVLSTLHTNDSISSAMRLIDMGAEPFLVASALTAILAQRLVRRVCEDCRKTHELTDQEKVWLRGLGPKASAALQPDATFVRGTGCYQCGNSGYKGRVGVYELLEMNEDLLDALRRGDQSEFTRAARQTPLYRPLALSALDYALKGITSLEEVFRITASLADAGFSEAEPTLTMQADV</sequence>
<dbReference type="InterPro" id="IPR001482">
    <property type="entry name" value="T2SS/T4SS_dom"/>
</dbReference>
<proteinExistence type="inferred from homology"/>
<dbReference type="SUPFAM" id="SSF160246">
    <property type="entry name" value="EspE N-terminal domain-like"/>
    <property type="match status" value="1"/>
</dbReference>
<dbReference type="SUPFAM" id="SSF52540">
    <property type="entry name" value="P-loop containing nucleoside triphosphate hydrolases"/>
    <property type="match status" value="1"/>
</dbReference>
<comment type="similarity">
    <text evidence="1">Belongs to the GSP E family.</text>
</comment>
<evidence type="ECO:0000259" key="4">
    <source>
        <dbReference type="PROSITE" id="PS00662"/>
    </source>
</evidence>
<dbReference type="Proteomes" id="UP001501337">
    <property type="component" value="Unassembled WGS sequence"/>
</dbReference>
<evidence type="ECO:0000256" key="1">
    <source>
        <dbReference type="ARBA" id="ARBA00006611"/>
    </source>
</evidence>
<accession>A0ABP7NWM9</accession>
<gene>
    <name evidence="5" type="ORF">GCM10022278_12810</name>
</gene>
<dbReference type="Pfam" id="PF00437">
    <property type="entry name" value="T2SSE"/>
    <property type="match status" value="1"/>
</dbReference>
<dbReference type="EMBL" id="BAABBO010000007">
    <property type="protein sequence ID" value="GAA3955669.1"/>
    <property type="molecule type" value="Genomic_DNA"/>
</dbReference>
<organism evidence="5 6">
    <name type="scientific">Allohahella marinimesophila</name>
    <dbReference type="NCBI Taxonomy" id="1054972"/>
    <lineage>
        <taxon>Bacteria</taxon>
        <taxon>Pseudomonadati</taxon>
        <taxon>Pseudomonadota</taxon>
        <taxon>Gammaproteobacteria</taxon>
        <taxon>Oceanospirillales</taxon>
        <taxon>Hahellaceae</taxon>
        <taxon>Allohahella</taxon>
    </lineage>
</organism>
<evidence type="ECO:0000256" key="3">
    <source>
        <dbReference type="ARBA" id="ARBA00022840"/>
    </source>
</evidence>
<feature type="domain" description="Bacterial type II secretion system protein E" evidence="4">
    <location>
        <begin position="382"/>
        <end position="396"/>
    </location>
</feature>
<dbReference type="InterPro" id="IPR027417">
    <property type="entry name" value="P-loop_NTPase"/>
</dbReference>
<dbReference type="PANTHER" id="PTHR30258">
    <property type="entry name" value="TYPE II SECRETION SYSTEM PROTEIN GSPE-RELATED"/>
    <property type="match status" value="1"/>
</dbReference>
<reference evidence="6" key="1">
    <citation type="journal article" date="2019" name="Int. J. Syst. Evol. Microbiol.">
        <title>The Global Catalogue of Microorganisms (GCM) 10K type strain sequencing project: providing services to taxonomists for standard genome sequencing and annotation.</title>
        <authorList>
            <consortium name="The Broad Institute Genomics Platform"/>
            <consortium name="The Broad Institute Genome Sequencing Center for Infectious Disease"/>
            <person name="Wu L."/>
            <person name="Ma J."/>
        </authorList>
    </citation>
    <scope>NUCLEOTIDE SEQUENCE [LARGE SCALE GENOMIC DNA]</scope>
    <source>
        <strain evidence="6">JCM 17555</strain>
    </source>
</reference>
<dbReference type="Pfam" id="PF05157">
    <property type="entry name" value="MshEN"/>
    <property type="match status" value="1"/>
</dbReference>
<dbReference type="CDD" id="cd01129">
    <property type="entry name" value="PulE-GspE-like"/>
    <property type="match status" value="1"/>
</dbReference>
<dbReference type="Gene3D" id="3.30.300.160">
    <property type="entry name" value="Type II secretion system, protein E, N-terminal domain"/>
    <property type="match status" value="1"/>
</dbReference>
<dbReference type="InterPro" id="IPR007831">
    <property type="entry name" value="T2SS_GspE_N"/>
</dbReference>
<dbReference type="PROSITE" id="PS00662">
    <property type="entry name" value="T2SP_E"/>
    <property type="match status" value="1"/>
</dbReference>
<name>A0ABP7NWM9_9GAMM</name>
<dbReference type="PANTHER" id="PTHR30258:SF29">
    <property type="entry name" value="MSHA PILUS ASSEMBLY ATPASE MSHE"/>
    <property type="match status" value="1"/>
</dbReference>
<keyword evidence="2" id="KW-0547">Nucleotide-binding</keyword>
<dbReference type="Gene3D" id="3.40.50.300">
    <property type="entry name" value="P-loop containing nucleotide triphosphate hydrolases"/>
    <property type="match status" value="1"/>
</dbReference>
<keyword evidence="3" id="KW-0067">ATP-binding</keyword>
<protein>
    <submittedName>
        <fullName evidence="5">GspE/PulE family protein</fullName>
    </submittedName>
</protein>
<keyword evidence="6" id="KW-1185">Reference proteome</keyword>